<reference evidence="1" key="1">
    <citation type="submission" date="2020-05" db="EMBL/GenBank/DDBJ databases">
        <authorList>
            <person name="Chiriac C."/>
            <person name="Salcher M."/>
            <person name="Ghai R."/>
            <person name="Kavagutti S V."/>
        </authorList>
    </citation>
    <scope>NUCLEOTIDE SEQUENCE</scope>
</reference>
<name>A0A6J6EE79_9ZZZZ</name>
<accession>A0A6J6EE79</accession>
<dbReference type="EMBL" id="CAEZTQ010000113">
    <property type="protein sequence ID" value="CAB4574801.1"/>
    <property type="molecule type" value="Genomic_DNA"/>
</dbReference>
<gene>
    <name evidence="1" type="ORF">UFOPK1704_00649</name>
</gene>
<proteinExistence type="predicted"/>
<dbReference type="AlphaFoldDB" id="A0A6J6EE79"/>
<evidence type="ECO:0000313" key="1">
    <source>
        <dbReference type="EMBL" id="CAB4574801.1"/>
    </source>
</evidence>
<protein>
    <submittedName>
        <fullName evidence="1">Unannotated protein</fullName>
    </submittedName>
</protein>
<organism evidence="1">
    <name type="scientific">freshwater metagenome</name>
    <dbReference type="NCBI Taxonomy" id="449393"/>
    <lineage>
        <taxon>unclassified sequences</taxon>
        <taxon>metagenomes</taxon>
        <taxon>ecological metagenomes</taxon>
    </lineage>
</organism>
<sequence length="43" mass="4431">MRPPVVELDSKTVTSIGVVDSASKVSAVVNPEIPPPTMATRPG</sequence>